<dbReference type="AlphaFoldDB" id="A0A8J3GUB9"/>
<protein>
    <recommendedName>
        <fullName evidence="5">HTH tetR-type domain-containing protein</fullName>
    </recommendedName>
</protein>
<name>A0A8J3GUB9_9RHOB</name>
<dbReference type="PANTHER" id="PTHR30055:SF234">
    <property type="entry name" value="HTH-TYPE TRANSCRIPTIONAL REGULATOR BETI"/>
    <property type="match status" value="1"/>
</dbReference>
<organism evidence="6 7">
    <name type="scientific">Seohaeicola zhoushanensis</name>
    <dbReference type="NCBI Taxonomy" id="1569283"/>
    <lineage>
        <taxon>Bacteria</taxon>
        <taxon>Pseudomonadati</taxon>
        <taxon>Pseudomonadota</taxon>
        <taxon>Alphaproteobacteria</taxon>
        <taxon>Rhodobacterales</taxon>
        <taxon>Roseobacteraceae</taxon>
        <taxon>Seohaeicola</taxon>
    </lineage>
</organism>
<gene>
    <name evidence="6" type="ORF">GCM10017056_03890</name>
</gene>
<dbReference type="PANTHER" id="PTHR30055">
    <property type="entry name" value="HTH-TYPE TRANSCRIPTIONAL REGULATOR RUTR"/>
    <property type="match status" value="1"/>
</dbReference>
<accession>A0A8J3GUB9</accession>
<dbReference type="SUPFAM" id="SSF46689">
    <property type="entry name" value="Homeodomain-like"/>
    <property type="match status" value="1"/>
</dbReference>
<comment type="caution">
    <text evidence="6">The sequence shown here is derived from an EMBL/GenBank/DDBJ whole genome shotgun (WGS) entry which is preliminary data.</text>
</comment>
<reference evidence="6" key="1">
    <citation type="journal article" date="2014" name="Int. J. Syst. Evol. Microbiol.">
        <title>Complete genome sequence of Corynebacterium casei LMG S-19264T (=DSM 44701T), isolated from a smear-ripened cheese.</title>
        <authorList>
            <consortium name="US DOE Joint Genome Institute (JGI-PGF)"/>
            <person name="Walter F."/>
            <person name="Albersmeier A."/>
            <person name="Kalinowski J."/>
            <person name="Ruckert C."/>
        </authorList>
    </citation>
    <scope>NUCLEOTIDE SEQUENCE</scope>
    <source>
        <strain evidence="6">KCTC 42650</strain>
    </source>
</reference>
<keyword evidence="3" id="KW-0804">Transcription</keyword>
<dbReference type="RefSeq" id="WP_189678347.1">
    <property type="nucleotide sequence ID" value="NZ_BNCJ01000001.1"/>
</dbReference>
<feature type="domain" description="HTH tetR-type" evidence="5">
    <location>
        <begin position="2"/>
        <end position="62"/>
    </location>
</feature>
<dbReference type="PROSITE" id="PS50977">
    <property type="entry name" value="HTH_TETR_2"/>
    <property type="match status" value="1"/>
</dbReference>
<evidence type="ECO:0000313" key="6">
    <source>
        <dbReference type="EMBL" id="GHF35519.1"/>
    </source>
</evidence>
<reference evidence="6" key="2">
    <citation type="submission" date="2020-09" db="EMBL/GenBank/DDBJ databases">
        <authorList>
            <person name="Sun Q."/>
            <person name="Kim S."/>
        </authorList>
    </citation>
    <scope>NUCLEOTIDE SEQUENCE</scope>
    <source>
        <strain evidence="6">KCTC 42650</strain>
    </source>
</reference>
<dbReference type="InterPro" id="IPR001647">
    <property type="entry name" value="HTH_TetR"/>
</dbReference>
<feature type="DNA-binding region" description="H-T-H motif" evidence="4">
    <location>
        <begin position="25"/>
        <end position="44"/>
    </location>
</feature>
<dbReference type="GO" id="GO:0003700">
    <property type="term" value="F:DNA-binding transcription factor activity"/>
    <property type="evidence" value="ECO:0007669"/>
    <property type="project" value="TreeGrafter"/>
</dbReference>
<dbReference type="InterPro" id="IPR050109">
    <property type="entry name" value="HTH-type_TetR-like_transc_reg"/>
</dbReference>
<dbReference type="Proteomes" id="UP000626220">
    <property type="component" value="Unassembled WGS sequence"/>
</dbReference>
<sequence>MNTATQRIHQSALRIFAEEGGTSIPVSELAREAGLSRGTIYNNLDNPSDLFSSVCDAVALEFRQTMAEACTGMTDPAEKLSAAIRLCVRRVHDDPHWGRFIARYAMMEPRLGNFWSEMPAAELRRGLAAGRFRFHRDQVASITATAGGATFGAMSLVLDGRRTWRQAGSDTAEIILRGIGIDLAEASEITQRELNPLPHIFVFDTN</sequence>
<evidence type="ECO:0000259" key="5">
    <source>
        <dbReference type="PROSITE" id="PS50977"/>
    </source>
</evidence>
<keyword evidence="2 4" id="KW-0238">DNA-binding</keyword>
<evidence type="ECO:0000313" key="7">
    <source>
        <dbReference type="Proteomes" id="UP000626220"/>
    </source>
</evidence>
<dbReference type="InterPro" id="IPR036271">
    <property type="entry name" value="Tet_transcr_reg_TetR-rel_C_sf"/>
</dbReference>
<evidence type="ECO:0000256" key="3">
    <source>
        <dbReference type="ARBA" id="ARBA00023163"/>
    </source>
</evidence>
<keyword evidence="1" id="KW-0805">Transcription regulation</keyword>
<dbReference type="InterPro" id="IPR049513">
    <property type="entry name" value="TetR_C_40"/>
</dbReference>
<evidence type="ECO:0000256" key="1">
    <source>
        <dbReference type="ARBA" id="ARBA00023015"/>
    </source>
</evidence>
<dbReference type="GO" id="GO:0000976">
    <property type="term" value="F:transcription cis-regulatory region binding"/>
    <property type="evidence" value="ECO:0007669"/>
    <property type="project" value="TreeGrafter"/>
</dbReference>
<dbReference type="EMBL" id="BNCJ01000001">
    <property type="protein sequence ID" value="GHF35519.1"/>
    <property type="molecule type" value="Genomic_DNA"/>
</dbReference>
<dbReference type="Pfam" id="PF00440">
    <property type="entry name" value="TetR_N"/>
    <property type="match status" value="1"/>
</dbReference>
<evidence type="ECO:0000256" key="2">
    <source>
        <dbReference type="ARBA" id="ARBA00023125"/>
    </source>
</evidence>
<keyword evidence="7" id="KW-1185">Reference proteome</keyword>
<dbReference type="Gene3D" id="1.10.357.10">
    <property type="entry name" value="Tetracycline Repressor, domain 2"/>
    <property type="match status" value="1"/>
</dbReference>
<evidence type="ECO:0000256" key="4">
    <source>
        <dbReference type="PROSITE-ProRule" id="PRU00335"/>
    </source>
</evidence>
<dbReference type="InterPro" id="IPR009057">
    <property type="entry name" value="Homeodomain-like_sf"/>
</dbReference>
<dbReference type="Pfam" id="PF21306">
    <property type="entry name" value="TetR_C_40"/>
    <property type="match status" value="1"/>
</dbReference>
<dbReference type="SUPFAM" id="SSF48498">
    <property type="entry name" value="Tetracyclin repressor-like, C-terminal domain"/>
    <property type="match status" value="1"/>
</dbReference>
<proteinExistence type="predicted"/>